<name>B2W455_PYRTR</name>
<organism evidence="3 4">
    <name type="scientific">Pyrenophora tritici-repentis (strain Pt-1C-BFP)</name>
    <name type="common">Wheat tan spot fungus</name>
    <name type="synonym">Drechslera tritici-repentis</name>
    <dbReference type="NCBI Taxonomy" id="426418"/>
    <lineage>
        <taxon>Eukaryota</taxon>
        <taxon>Fungi</taxon>
        <taxon>Dikarya</taxon>
        <taxon>Ascomycota</taxon>
        <taxon>Pezizomycotina</taxon>
        <taxon>Dothideomycetes</taxon>
        <taxon>Pleosporomycetidae</taxon>
        <taxon>Pleosporales</taxon>
        <taxon>Pleosporineae</taxon>
        <taxon>Pleosporaceae</taxon>
        <taxon>Pyrenophora</taxon>
    </lineage>
</organism>
<feature type="region of interest" description="Disordered" evidence="1">
    <location>
        <begin position="211"/>
        <end position="248"/>
    </location>
</feature>
<feature type="region of interest" description="Disordered" evidence="1">
    <location>
        <begin position="307"/>
        <end position="407"/>
    </location>
</feature>
<feature type="compositionally biased region" description="Polar residues" evidence="1">
    <location>
        <begin position="362"/>
        <end position="375"/>
    </location>
</feature>
<accession>B2W455</accession>
<sequence>MKFLHVTQPMPIAGCISPHPPLPALHRLNRRKAMPPQVSESVLEKYRYEILFGAWLAVTGATFLRIKRQPYSTRLKIEQYESIFKGTSLGAWESNKKELVPSLGSGLGVSPQPSITCEPFHTPSRHFRHNKVEIEVKMLGLGSPSVSVTVNMWNPVYFIALLVLVGISIPLAILAVFTTSIAIVFLSFRALQVYFDLAIAVVSVWLTPSSPKYVSSHRSSLASSARQSPNRHRQRSSTASTASSHDISVPSLHSSRLLQHKNNSLSALIGTGGLTRDYEGVGGWRVAGDDDEEALWMGINSRLQLPAEAPRRHKRSATGGASPSQRWSVSSEALRMSPVQSRSRTPVRFVMDDESSYFPPQYTASGRRLSTSSNTKQHRRRKSGSSTSSISSNGSTGLTMAVNEVRQ</sequence>
<evidence type="ECO:0000256" key="1">
    <source>
        <dbReference type="SAM" id="MobiDB-lite"/>
    </source>
</evidence>
<dbReference type="GeneID" id="6343505"/>
<protein>
    <submittedName>
        <fullName evidence="3">Uncharacterized protein</fullName>
    </submittedName>
</protein>
<reference evidence="4" key="1">
    <citation type="journal article" date="2013" name="G3 (Bethesda)">
        <title>Comparative genomics of a plant-pathogenic fungus, Pyrenophora tritici-repentis, reveals transduplication and the impact of repeat elements on pathogenicity and population divergence.</title>
        <authorList>
            <person name="Manning V.A."/>
            <person name="Pandelova I."/>
            <person name="Dhillon B."/>
            <person name="Wilhelm L.J."/>
            <person name="Goodwin S.B."/>
            <person name="Berlin A.M."/>
            <person name="Figueroa M."/>
            <person name="Freitag M."/>
            <person name="Hane J.K."/>
            <person name="Henrissat B."/>
            <person name="Holman W.H."/>
            <person name="Kodira C.D."/>
            <person name="Martin J."/>
            <person name="Oliver R.P."/>
            <person name="Robbertse B."/>
            <person name="Schackwitz W."/>
            <person name="Schwartz D.C."/>
            <person name="Spatafora J.W."/>
            <person name="Turgeon B.G."/>
            <person name="Yandava C."/>
            <person name="Young S."/>
            <person name="Zhou S."/>
            <person name="Zeng Q."/>
            <person name="Grigoriev I.V."/>
            <person name="Ma L.-J."/>
            <person name="Ciuffetti L.M."/>
        </authorList>
    </citation>
    <scope>NUCLEOTIDE SEQUENCE [LARGE SCALE GENOMIC DNA]</scope>
    <source>
        <strain evidence="4">Pt-1C-BFP</strain>
    </source>
</reference>
<evidence type="ECO:0000313" key="3">
    <source>
        <dbReference type="EMBL" id="EDU48162.1"/>
    </source>
</evidence>
<feature type="compositionally biased region" description="Low complexity" evidence="1">
    <location>
        <begin position="384"/>
        <end position="399"/>
    </location>
</feature>
<keyword evidence="2" id="KW-0812">Transmembrane</keyword>
<keyword evidence="2" id="KW-1133">Transmembrane helix</keyword>
<feature type="transmembrane region" description="Helical" evidence="2">
    <location>
        <begin position="191"/>
        <end position="208"/>
    </location>
</feature>
<dbReference type="KEGG" id="ptrr:6343505"/>
<dbReference type="InParanoid" id="B2W455"/>
<evidence type="ECO:0000256" key="2">
    <source>
        <dbReference type="SAM" id="Phobius"/>
    </source>
</evidence>
<dbReference type="AlphaFoldDB" id="B2W455"/>
<feature type="transmembrane region" description="Helical" evidence="2">
    <location>
        <begin position="156"/>
        <end position="185"/>
    </location>
</feature>
<gene>
    <name evidence="3" type="ORF">PTRG_05255</name>
</gene>
<dbReference type="eggNOG" id="ENOG502SAXD">
    <property type="taxonomic scope" value="Eukaryota"/>
</dbReference>
<proteinExistence type="predicted"/>
<feature type="compositionally biased region" description="Polar residues" evidence="1">
    <location>
        <begin position="319"/>
        <end position="331"/>
    </location>
</feature>
<keyword evidence="2" id="KW-0472">Membrane</keyword>
<dbReference type="OMA" id="WMGINSR"/>
<dbReference type="HOGENOM" id="CLU_056392_0_0_1"/>
<dbReference type="Proteomes" id="UP000001471">
    <property type="component" value="Unassembled WGS sequence"/>
</dbReference>
<dbReference type="OrthoDB" id="4492972at2759"/>
<feature type="compositionally biased region" description="Low complexity" evidence="1">
    <location>
        <begin position="216"/>
        <end position="228"/>
    </location>
</feature>
<evidence type="ECO:0000313" key="4">
    <source>
        <dbReference type="Proteomes" id="UP000001471"/>
    </source>
</evidence>
<dbReference type="EMBL" id="DS231618">
    <property type="protein sequence ID" value="EDU48162.1"/>
    <property type="molecule type" value="Genomic_DNA"/>
</dbReference>